<organism evidence="3 4">
    <name type="scientific">Absidia repens</name>
    <dbReference type="NCBI Taxonomy" id="90262"/>
    <lineage>
        <taxon>Eukaryota</taxon>
        <taxon>Fungi</taxon>
        <taxon>Fungi incertae sedis</taxon>
        <taxon>Mucoromycota</taxon>
        <taxon>Mucoromycotina</taxon>
        <taxon>Mucoromycetes</taxon>
        <taxon>Mucorales</taxon>
        <taxon>Cunninghamellaceae</taxon>
        <taxon>Absidia</taxon>
    </lineage>
</organism>
<protein>
    <recommendedName>
        <fullName evidence="2">DUF4604 domain-containing protein</fullName>
    </recommendedName>
</protein>
<feature type="region of interest" description="Disordered" evidence="1">
    <location>
        <begin position="62"/>
        <end position="159"/>
    </location>
</feature>
<feature type="domain" description="DUF4604" evidence="2">
    <location>
        <begin position="13"/>
        <end position="159"/>
    </location>
</feature>
<comment type="caution">
    <text evidence="3">The sequence shown here is derived from an EMBL/GenBank/DDBJ whole genome shotgun (WGS) entry which is preliminary data.</text>
</comment>
<feature type="compositionally biased region" description="Basic residues" evidence="1">
    <location>
        <begin position="138"/>
        <end position="147"/>
    </location>
</feature>
<accession>A0A1X2IIC6</accession>
<feature type="compositionally biased region" description="Basic and acidic residues" evidence="1">
    <location>
        <begin position="122"/>
        <end position="137"/>
    </location>
</feature>
<evidence type="ECO:0000313" key="3">
    <source>
        <dbReference type="EMBL" id="ORZ16346.1"/>
    </source>
</evidence>
<feature type="compositionally biased region" description="Acidic residues" evidence="1">
    <location>
        <begin position="82"/>
        <end position="94"/>
    </location>
</feature>
<sequence>MAPKELTPHQVSKGLSYVHREPAFLARLKGTNKAIEKSKQKFVDYEDGQDDEDYNELDGAQVVELDSKGKEIHKDTETKDDTTEEQDTAEEEVDQGPAVDDNGRLLFRPTKKKKTTLASTKRSLEEAIEDHRKDKNIAKKPKKKSKKQAPLTLSFDPDE</sequence>
<dbReference type="EMBL" id="MCGE01000011">
    <property type="protein sequence ID" value="ORZ16346.1"/>
    <property type="molecule type" value="Genomic_DNA"/>
</dbReference>
<evidence type="ECO:0000259" key="2">
    <source>
        <dbReference type="Pfam" id="PF15377"/>
    </source>
</evidence>
<name>A0A1X2IIC6_9FUNG</name>
<evidence type="ECO:0000256" key="1">
    <source>
        <dbReference type="SAM" id="MobiDB-lite"/>
    </source>
</evidence>
<dbReference type="Pfam" id="PF15377">
    <property type="entry name" value="DUF4604"/>
    <property type="match status" value="1"/>
</dbReference>
<dbReference type="OrthoDB" id="2553298at2759"/>
<evidence type="ECO:0000313" key="4">
    <source>
        <dbReference type="Proteomes" id="UP000193560"/>
    </source>
</evidence>
<proteinExistence type="predicted"/>
<gene>
    <name evidence="3" type="ORF">BCR42DRAFT_351921</name>
</gene>
<feature type="compositionally biased region" description="Basic and acidic residues" evidence="1">
    <location>
        <begin position="65"/>
        <end position="81"/>
    </location>
</feature>
<dbReference type="Proteomes" id="UP000193560">
    <property type="component" value="Unassembled WGS sequence"/>
</dbReference>
<keyword evidence="4" id="KW-1185">Reference proteome</keyword>
<reference evidence="3 4" key="1">
    <citation type="submission" date="2016-07" db="EMBL/GenBank/DDBJ databases">
        <title>Pervasive Adenine N6-methylation of Active Genes in Fungi.</title>
        <authorList>
            <consortium name="DOE Joint Genome Institute"/>
            <person name="Mondo S.J."/>
            <person name="Dannebaum R.O."/>
            <person name="Kuo R.C."/>
            <person name="Labutti K."/>
            <person name="Haridas S."/>
            <person name="Kuo A."/>
            <person name="Salamov A."/>
            <person name="Ahrendt S.R."/>
            <person name="Lipzen A."/>
            <person name="Sullivan W."/>
            <person name="Andreopoulos W.B."/>
            <person name="Clum A."/>
            <person name="Lindquist E."/>
            <person name="Daum C."/>
            <person name="Ramamoorthy G.K."/>
            <person name="Gryganskyi A."/>
            <person name="Culley D."/>
            <person name="Magnuson J.K."/>
            <person name="James T.Y."/>
            <person name="O'Malley M.A."/>
            <person name="Stajich J.E."/>
            <person name="Spatafora J.W."/>
            <person name="Visel A."/>
            <person name="Grigoriev I.V."/>
        </authorList>
    </citation>
    <scope>NUCLEOTIDE SEQUENCE [LARGE SCALE GENOMIC DNA]</scope>
    <source>
        <strain evidence="3 4">NRRL 1336</strain>
    </source>
</reference>
<dbReference type="AlphaFoldDB" id="A0A1X2IIC6"/>
<dbReference type="InterPro" id="IPR027911">
    <property type="entry name" value="DUF4604"/>
</dbReference>